<feature type="coiled-coil region" evidence="1">
    <location>
        <begin position="286"/>
        <end position="320"/>
    </location>
</feature>
<protein>
    <submittedName>
        <fullName evidence="4">Uncharacterized protein</fullName>
    </submittedName>
</protein>
<keyword evidence="2" id="KW-0472">Membrane</keyword>
<feature type="coiled-coil region" evidence="1">
    <location>
        <begin position="777"/>
        <end position="811"/>
    </location>
</feature>
<evidence type="ECO:0000256" key="1">
    <source>
        <dbReference type="SAM" id="Coils"/>
    </source>
</evidence>
<feature type="transmembrane region" description="Helical" evidence="2">
    <location>
        <begin position="198"/>
        <end position="219"/>
    </location>
</feature>
<name>A0A644U654_9ZZZZ</name>
<feature type="coiled-coil region" evidence="1">
    <location>
        <begin position="115"/>
        <end position="168"/>
    </location>
</feature>
<keyword evidence="2" id="KW-0812">Transmembrane</keyword>
<proteinExistence type="predicted"/>
<keyword evidence="1" id="KW-0175">Coiled coil</keyword>
<evidence type="ECO:0000313" key="4">
    <source>
        <dbReference type="EMBL" id="MPL74406.1"/>
    </source>
</evidence>
<dbReference type="EMBL" id="VSSQ01000080">
    <property type="protein sequence ID" value="MPL74406.1"/>
    <property type="molecule type" value="Genomic_DNA"/>
</dbReference>
<evidence type="ECO:0000313" key="3">
    <source>
        <dbReference type="EMBL" id="MPL74345.1"/>
    </source>
</evidence>
<dbReference type="AlphaFoldDB" id="A0A644U654"/>
<feature type="coiled-coil region" evidence="1">
    <location>
        <begin position="344"/>
        <end position="446"/>
    </location>
</feature>
<dbReference type="EMBL" id="VSSQ01000080">
    <property type="protein sequence ID" value="MPL74345.1"/>
    <property type="molecule type" value="Genomic_DNA"/>
</dbReference>
<comment type="caution">
    <text evidence="4">The sequence shown here is derived from an EMBL/GenBank/DDBJ whole genome shotgun (WGS) entry which is preliminary data.</text>
</comment>
<dbReference type="Gene3D" id="1.10.287.1490">
    <property type="match status" value="1"/>
</dbReference>
<evidence type="ECO:0000256" key="2">
    <source>
        <dbReference type="SAM" id="Phobius"/>
    </source>
</evidence>
<reference evidence="4" key="1">
    <citation type="submission" date="2019-08" db="EMBL/GenBank/DDBJ databases">
        <authorList>
            <person name="Kucharzyk K."/>
            <person name="Murdoch R.W."/>
            <person name="Higgins S."/>
            <person name="Loffler F."/>
        </authorList>
    </citation>
    <scope>NUCLEOTIDE SEQUENCE</scope>
</reference>
<keyword evidence="2" id="KW-1133">Transmembrane helix</keyword>
<accession>A0A644U654</accession>
<organism evidence="4">
    <name type="scientific">bioreactor metagenome</name>
    <dbReference type="NCBI Taxonomy" id="1076179"/>
    <lineage>
        <taxon>unclassified sequences</taxon>
        <taxon>metagenomes</taxon>
        <taxon>ecological metagenomes</taxon>
    </lineage>
</organism>
<sequence>MGKLSNDEIKFILNLEAKGLQTEIGKSTAAIKKFAQENKSLQAEVNLANKFLEKTEKQMKAIERSGKTNTTAYYELKQTYNSTKNEVADYNKRIAENNSLINKNNEVIDRSLKQLRIEDMTMSQLKNRAKDLQKQLDSTAFAADPEEYKKLQKELTQVDNRMGQLKNTGKGMMSQLSSIPGPAGQVVQSLMGMGKAMMALVANPVGAVIAAIVLIFMAFKKAINSSEEATFKLNQILAPLTKFLTFLLKILQDLVIGFLNFAEAALSGMSNLLEKLPFVGQKMKEINETARDAIKLEREKQELQRREREWLVGRAQLENEVAKNRDKAYQREAFSVEDRLKFLDQALEAERRISEEAVRQAKEKLRIAKIEAARAKNTSEVEQNLRQLEAVVIQSETEMYTRTRGIQRQRNTFIKEEKRNAIEAAKEAIQKQKDALETQLNNLETNYNQRVSIVKKNGILMGKTDNQINLQIAQQDKKFFQDRINANKEYLKKVKDEKLKSEIKKKISNDELAIIEAQKSSDNIKLGIIKDGLDKNLKLLDNAYSVQKLTFDNALADRKITQEQYDTLMLQLDEHTADSRVLIVQGYKDDIIGLELETGALKEQAVIDANALVISAETDAADKRKAIYGTIVNSTLDFKQQFGLLTYDEEIALQTKILEDVYKAKKEFLEKEGADTTALTAAYEQAKTNIALNSEQDRFNLRKSLNISNWAEEFEMQKLQLDQLHKAGMLSEEEYQAALKNMKMEQAKAYFDYYLGLGKNAVSAFMDAEISTMEATYDEKIAAAGDNNEEVERLEKEKAQKKLDIEKKYADVNFAIKVAEIIANTAVAIMQGFAQLGPIGGAIAAVLMGATGVAQVISANAERRKVKAMTLDNAGSSSPPQQRVVTGKEEGGYVNVVREQDKKRFWAKKSNKSKGFFKEPSLLVSEGGTEFVASAQAVSNKSIKPFLDLINNAQEGGYVEQLNMDAILSAVKPSGRGYESGGYVQPQPTAPVIPNFGNNIDSDLLTEFIALLQYLKRNGVKAKVVLSDLQEQTELQESSNSLASKS</sequence>
<gene>
    <name evidence="3" type="ORF">SDC9_20156</name>
    <name evidence="4" type="ORF">SDC9_20217</name>
</gene>